<proteinExistence type="predicted"/>
<dbReference type="OrthoDB" id="9781469at2"/>
<dbReference type="Proteomes" id="UP000070258">
    <property type="component" value="Unassembled WGS sequence"/>
</dbReference>
<comment type="subcellular location">
    <subcellularLocation>
        <location evidence="1">Cell membrane</location>
        <topology evidence="1">Multi-pass membrane protein</topology>
    </subcellularLocation>
</comment>
<feature type="transmembrane region" description="Helical" evidence="7">
    <location>
        <begin position="20"/>
        <end position="44"/>
    </location>
</feature>
<feature type="transmembrane region" description="Helical" evidence="7">
    <location>
        <begin position="174"/>
        <end position="196"/>
    </location>
</feature>
<dbReference type="RefSeq" id="WP_068573866.1">
    <property type="nucleotide sequence ID" value="NZ_LSRF01000058.1"/>
</dbReference>
<feature type="transmembrane region" description="Helical" evidence="7">
    <location>
        <begin position="479"/>
        <end position="499"/>
    </location>
</feature>
<feature type="transmembrane region" description="Helical" evidence="7">
    <location>
        <begin position="408"/>
        <end position="431"/>
    </location>
</feature>
<dbReference type="PROSITE" id="PS50850">
    <property type="entry name" value="MFS"/>
    <property type="match status" value="1"/>
</dbReference>
<evidence type="ECO:0000256" key="6">
    <source>
        <dbReference type="ARBA" id="ARBA00023136"/>
    </source>
</evidence>
<feature type="transmembrane region" description="Helical" evidence="7">
    <location>
        <begin position="342"/>
        <end position="360"/>
    </location>
</feature>
<organism evidence="9 10">
    <name type="scientific">Tsukamurella pseudospumae</name>
    <dbReference type="NCBI Taxonomy" id="239498"/>
    <lineage>
        <taxon>Bacteria</taxon>
        <taxon>Bacillati</taxon>
        <taxon>Actinomycetota</taxon>
        <taxon>Actinomycetes</taxon>
        <taxon>Mycobacteriales</taxon>
        <taxon>Tsukamurellaceae</taxon>
        <taxon>Tsukamurella</taxon>
    </lineage>
</organism>
<feature type="transmembrane region" description="Helical" evidence="7">
    <location>
        <begin position="366"/>
        <end position="387"/>
    </location>
</feature>
<dbReference type="AlphaFoldDB" id="A0A137ZYP7"/>
<keyword evidence="2" id="KW-0813">Transport</keyword>
<keyword evidence="3" id="KW-1003">Cell membrane</keyword>
<dbReference type="GO" id="GO:0022857">
    <property type="term" value="F:transmembrane transporter activity"/>
    <property type="evidence" value="ECO:0007669"/>
    <property type="project" value="InterPro"/>
</dbReference>
<evidence type="ECO:0000256" key="4">
    <source>
        <dbReference type="ARBA" id="ARBA00022692"/>
    </source>
</evidence>
<evidence type="ECO:0000313" key="9">
    <source>
        <dbReference type="EMBL" id="KXP03259.1"/>
    </source>
</evidence>
<dbReference type="STRING" id="239498.AXK60_15550"/>
<comment type="caution">
    <text evidence="9">The sequence shown here is derived from an EMBL/GenBank/DDBJ whole genome shotgun (WGS) entry which is preliminary data.</text>
</comment>
<dbReference type="CDD" id="cd17321">
    <property type="entry name" value="MFS_MMR_MDR_like"/>
    <property type="match status" value="1"/>
</dbReference>
<dbReference type="EMBL" id="LSRF01000058">
    <property type="protein sequence ID" value="KXP03259.1"/>
    <property type="molecule type" value="Genomic_DNA"/>
</dbReference>
<feature type="transmembrane region" description="Helical" evidence="7">
    <location>
        <begin position="311"/>
        <end position="330"/>
    </location>
</feature>
<sequence>MTAVVSPATPAPPRATVRDWGALAVLMLPVLLVSIDGTVLGFALPSIAATLGPTAAQQLWIIDVYPLVLAGLLVSMGSLGDRFGRRRLLLLGATGFAAMSVVAAYSPTAVALIAARAGLGFFGAMLMPSTLSLLRNIFADPQQRRLAIAVWASFFAAGAALGPIVGGFLLEHFWWGSVFLMAVPVLILLLVLAPIFVPESRDPNPGRIDPVSIALSLLALTPIVYAVKSLAKGGDVLSVVLPLAVGVVATALFIRRQLHRPDPMLDVRLFTNRRFSGAVAVNLLSVFSLVGFMFFVSQHLQLVVGMSPMDAGWALVPGLITMMVAGLYVVRAVRWIAPSTVVVWGMLASAAAYAVVAAFASPESTLAVLIAFAMLGVGIGAAETLSNDMIVSSVPAEKAGAASAVSETAYELGSVLGTAVLGSILAGAYAANLVLPAGVTGAQADTAAETLAGAHHTAAQLPADTAAALIDSAGHAFDAGVTVTSAIGVGLMLVAAWIAHRTLREPSSSAERTAAQ</sequence>
<evidence type="ECO:0000256" key="1">
    <source>
        <dbReference type="ARBA" id="ARBA00004651"/>
    </source>
</evidence>
<dbReference type="InterPro" id="IPR020846">
    <property type="entry name" value="MFS_dom"/>
</dbReference>
<reference evidence="10" key="1">
    <citation type="submission" date="2016-02" db="EMBL/GenBank/DDBJ databases">
        <authorList>
            <person name="Wen L."/>
            <person name="He K."/>
            <person name="Yang H."/>
        </authorList>
    </citation>
    <scope>NUCLEOTIDE SEQUENCE [LARGE SCALE GENOMIC DNA]</scope>
    <source>
        <strain evidence="10">JCM 15929</strain>
    </source>
</reference>
<dbReference type="PANTHER" id="PTHR42718:SF47">
    <property type="entry name" value="METHYL VIOLOGEN RESISTANCE PROTEIN SMVA"/>
    <property type="match status" value="1"/>
</dbReference>
<gene>
    <name evidence="9" type="ORF">AXK60_15550</name>
</gene>
<feature type="transmembrane region" description="Helical" evidence="7">
    <location>
        <begin position="146"/>
        <end position="168"/>
    </location>
</feature>
<dbReference type="PANTHER" id="PTHR42718">
    <property type="entry name" value="MAJOR FACILITATOR SUPERFAMILY MULTIDRUG TRANSPORTER MFSC"/>
    <property type="match status" value="1"/>
</dbReference>
<evidence type="ECO:0000256" key="3">
    <source>
        <dbReference type="ARBA" id="ARBA00022475"/>
    </source>
</evidence>
<protein>
    <submittedName>
        <fullName evidence="9">MFS transporter</fullName>
    </submittedName>
</protein>
<feature type="transmembrane region" description="Helical" evidence="7">
    <location>
        <begin position="208"/>
        <end position="227"/>
    </location>
</feature>
<feature type="transmembrane region" description="Helical" evidence="7">
    <location>
        <begin position="113"/>
        <end position="134"/>
    </location>
</feature>
<feature type="transmembrane region" description="Helical" evidence="7">
    <location>
        <begin position="56"/>
        <end position="76"/>
    </location>
</feature>
<dbReference type="SUPFAM" id="SSF103473">
    <property type="entry name" value="MFS general substrate transporter"/>
    <property type="match status" value="1"/>
</dbReference>
<dbReference type="Gene3D" id="1.20.1250.20">
    <property type="entry name" value="MFS general substrate transporter like domains"/>
    <property type="match status" value="1"/>
</dbReference>
<name>A0A137ZYP7_9ACTN</name>
<evidence type="ECO:0000256" key="5">
    <source>
        <dbReference type="ARBA" id="ARBA00022989"/>
    </source>
</evidence>
<accession>A0A137ZYP7</accession>
<dbReference type="GO" id="GO:0005886">
    <property type="term" value="C:plasma membrane"/>
    <property type="evidence" value="ECO:0007669"/>
    <property type="project" value="UniProtKB-SubCell"/>
</dbReference>
<feature type="transmembrane region" description="Helical" evidence="7">
    <location>
        <begin position="275"/>
        <end position="296"/>
    </location>
</feature>
<keyword evidence="5 7" id="KW-1133">Transmembrane helix</keyword>
<dbReference type="Pfam" id="PF07690">
    <property type="entry name" value="MFS_1"/>
    <property type="match status" value="1"/>
</dbReference>
<feature type="domain" description="Major facilitator superfamily (MFS) profile" evidence="8">
    <location>
        <begin position="22"/>
        <end position="507"/>
    </location>
</feature>
<dbReference type="InterPro" id="IPR036259">
    <property type="entry name" value="MFS_trans_sf"/>
</dbReference>
<feature type="transmembrane region" description="Helical" evidence="7">
    <location>
        <begin position="88"/>
        <end position="107"/>
    </location>
</feature>
<evidence type="ECO:0000256" key="7">
    <source>
        <dbReference type="SAM" id="Phobius"/>
    </source>
</evidence>
<keyword evidence="6 7" id="KW-0472">Membrane</keyword>
<evidence type="ECO:0000259" key="8">
    <source>
        <dbReference type="PROSITE" id="PS50850"/>
    </source>
</evidence>
<keyword evidence="4 7" id="KW-0812">Transmembrane</keyword>
<evidence type="ECO:0000256" key="2">
    <source>
        <dbReference type="ARBA" id="ARBA00022448"/>
    </source>
</evidence>
<dbReference type="InterPro" id="IPR011701">
    <property type="entry name" value="MFS"/>
</dbReference>
<feature type="transmembrane region" description="Helical" evidence="7">
    <location>
        <begin position="233"/>
        <end position="254"/>
    </location>
</feature>
<evidence type="ECO:0000313" key="10">
    <source>
        <dbReference type="Proteomes" id="UP000070258"/>
    </source>
</evidence>